<sequence length="510" mass="57494">MANRLDELYGFYDELVEAEKEGKLLEKTSVYEKIISRALTGDSKEKRLVSQFIAKFFKHFPELEIRAVEAQIELCDDADINVRKQAIHDLPSFCARGHDDPYISRIAIVLCQLLIVEEKGELAIVEKSLNTLLRQSVHATVKGVFGQMTSSVCDDSMRDACIRFLCSKVNLKVLEKETEQMMLEEAVKVATLLGGEEFVLLLKLLSALKISKLVVNQQVILKMIADQLQLSSNPAFDAEHIVKLKTCLPLAIPFFTPFTPSQPYVTHLVDGFLPKMDVQSPDSLDLLKILAQISPHYRHLTDEDNADLKLEFESVLKSLFERIQEFLPQVPADDDLEKDPELPSLHLSHLECLLLAFNNIARKVDPAFTKDEALLKSIRQRLQYLNRGLQGEAKKLRGLISQGVKIDADKRAAMQLALKTIANLTAFIKDWFHNPPAFKTTVAPSWLQNESAKKPSASAQANGSNQENKRKAIVFENNDAPAKKFGRDSRKLYEPPKGNSGRGRFRSGRW</sequence>
<evidence type="ECO:0000313" key="4">
    <source>
        <dbReference type="Proteomes" id="UP000694867"/>
    </source>
</evidence>
<accession>A0AAJ6VZF7</accession>
<dbReference type="Pfam" id="PF05918">
    <property type="entry name" value="API5"/>
    <property type="match status" value="1"/>
</dbReference>
<dbReference type="RefSeq" id="XP_003745778.1">
    <property type="nucleotide sequence ID" value="XM_003745730.2"/>
</dbReference>
<keyword evidence="4" id="KW-1185">Reference proteome</keyword>
<dbReference type="InterPro" id="IPR008383">
    <property type="entry name" value="API5"/>
</dbReference>
<evidence type="ECO:0000256" key="1">
    <source>
        <dbReference type="ARBA" id="ARBA00009515"/>
    </source>
</evidence>
<keyword evidence="2" id="KW-0053">Apoptosis</keyword>
<dbReference type="Proteomes" id="UP000694867">
    <property type="component" value="Unplaced"/>
</dbReference>
<protein>
    <submittedName>
        <fullName evidence="5">Apoptosis inhibitor 5</fullName>
    </submittedName>
</protein>
<feature type="compositionally biased region" description="Basic and acidic residues" evidence="3">
    <location>
        <begin position="481"/>
        <end position="494"/>
    </location>
</feature>
<dbReference type="SUPFAM" id="SSF48371">
    <property type="entry name" value="ARM repeat"/>
    <property type="match status" value="1"/>
</dbReference>
<organism evidence="4 5">
    <name type="scientific">Galendromus occidentalis</name>
    <name type="common">western predatory mite</name>
    <dbReference type="NCBI Taxonomy" id="34638"/>
    <lineage>
        <taxon>Eukaryota</taxon>
        <taxon>Metazoa</taxon>
        <taxon>Ecdysozoa</taxon>
        <taxon>Arthropoda</taxon>
        <taxon>Chelicerata</taxon>
        <taxon>Arachnida</taxon>
        <taxon>Acari</taxon>
        <taxon>Parasitiformes</taxon>
        <taxon>Mesostigmata</taxon>
        <taxon>Gamasina</taxon>
        <taxon>Phytoseioidea</taxon>
        <taxon>Phytoseiidae</taxon>
        <taxon>Typhlodrominae</taxon>
        <taxon>Galendromus</taxon>
    </lineage>
</organism>
<gene>
    <name evidence="5" type="primary">LOC100898510</name>
</gene>
<dbReference type="GeneID" id="100898510"/>
<dbReference type="PANTHER" id="PTHR12758:SF19">
    <property type="entry name" value="APOPTOSIS INHIBITOR 5"/>
    <property type="match status" value="1"/>
</dbReference>
<evidence type="ECO:0000256" key="2">
    <source>
        <dbReference type="ARBA" id="ARBA00022703"/>
    </source>
</evidence>
<dbReference type="GO" id="GO:0043066">
    <property type="term" value="P:negative regulation of apoptotic process"/>
    <property type="evidence" value="ECO:0007669"/>
    <property type="project" value="TreeGrafter"/>
</dbReference>
<dbReference type="GO" id="GO:0005634">
    <property type="term" value="C:nucleus"/>
    <property type="evidence" value="ECO:0007669"/>
    <property type="project" value="TreeGrafter"/>
</dbReference>
<evidence type="ECO:0000256" key="3">
    <source>
        <dbReference type="SAM" id="MobiDB-lite"/>
    </source>
</evidence>
<name>A0AAJ6VZF7_9ACAR</name>
<dbReference type="GO" id="GO:0006915">
    <property type="term" value="P:apoptotic process"/>
    <property type="evidence" value="ECO:0007669"/>
    <property type="project" value="UniProtKB-KW"/>
</dbReference>
<evidence type="ECO:0000313" key="5">
    <source>
        <dbReference type="RefSeq" id="XP_003745778.1"/>
    </source>
</evidence>
<dbReference type="InterPro" id="IPR016024">
    <property type="entry name" value="ARM-type_fold"/>
</dbReference>
<dbReference type="GO" id="GO:0003723">
    <property type="term" value="F:RNA binding"/>
    <property type="evidence" value="ECO:0007669"/>
    <property type="project" value="TreeGrafter"/>
</dbReference>
<proteinExistence type="inferred from homology"/>
<comment type="similarity">
    <text evidence="1">Belongs to the API5 family.</text>
</comment>
<dbReference type="AlphaFoldDB" id="A0AAJ6VZF7"/>
<dbReference type="PANTHER" id="PTHR12758">
    <property type="entry name" value="APOPTOSIS INHIBITOR 5-RELATED"/>
    <property type="match status" value="1"/>
</dbReference>
<feature type="region of interest" description="Disordered" evidence="3">
    <location>
        <begin position="450"/>
        <end position="510"/>
    </location>
</feature>
<feature type="compositionally biased region" description="Polar residues" evidence="3">
    <location>
        <begin position="457"/>
        <end position="466"/>
    </location>
</feature>
<dbReference type="KEGG" id="goe:100898510"/>
<reference evidence="5" key="1">
    <citation type="submission" date="2025-08" db="UniProtKB">
        <authorList>
            <consortium name="RefSeq"/>
        </authorList>
    </citation>
    <scope>IDENTIFICATION</scope>
</reference>